<dbReference type="Gene3D" id="3.10.50.10">
    <property type="match status" value="1"/>
</dbReference>
<dbReference type="Gene3D" id="3.40.50.200">
    <property type="entry name" value="Peptidase S8/S53 domain"/>
    <property type="match status" value="1"/>
</dbReference>
<accession>A0ABP0CV52</accession>
<dbReference type="InterPro" id="IPR001223">
    <property type="entry name" value="Glyco_hydro18_cat"/>
</dbReference>
<proteinExistence type="inferred from homology"/>
<evidence type="ECO:0000313" key="5">
    <source>
        <dbReference type="Proteomes" id="UP001642406"/>
    </source>
</evidence>
<feature type="region of interest" description="Disordered" evidence="2">
    <location>
        <begin position="479"/>
        <end position="526"/>
    </location>
</feature>
<sequence length="1110" mass="120631">MDGSCSWTGGSEPGDCTSFSGVLSYDEIQQKIADKKLRSQPGQAAPGPVLNAKTMMKYFVWGANKDKWIGYDDPETWQLKKTNLADKCGFGGTMFWSVDFLGQGQNTSDVYIDPALCAIPTTAVKATYTVSIEVYAGASSTLTQSITTTLTVTTDAISFSPVYVGGGRRSGDTFTPVPIIPMPSVVIPVTGAGVTATSHQDSDDNIGCGAWFLRICFTWPSFRFKGFRLKIGLPPGKYIFPPPDPGAIKPPPGIIINIKAEPHVTLTLENDHKWTTPQERDQQKTCQHSTTATDRLVSITQIVHVTGTKTSTETSTVLSTQLARSGCDVYATQTTDTAQSTQTSCAHAEGVISLGRRSGPSRFKNSRDLRDLMHERHERRNASTTNIPPAPGNCFFGQYCMIIPDDPIRVDAIDQVLSDARTQQNLRYSKIWAPSHRGYTGAYFLEDATPSLEAQLLNLCAQGVIRFVVYLDRPGLGASRIPKMPPRRDEKRGDKGKKRGADNMDSTSRSGAWSASQNAVPKGNLWPTRSNLQGSQYVYRYHSSAGQGQDVYIFELNDVPWSNHVEFSDTSVNVLPVQPYGIRGGPTLPAGVYVDPTLPAGLHSNQVAAMAVGQQLGVAKQARLWTASGGCADYDDKDDIKIAFWIVEGFVSILERVAAGGRGTSSVVNLSFESDRDMQHPADRAIDGASTAVLLKLHKLGVPIVIASGNQFDADPRMNWPQVLADPMYYDIGPNGGGGAVRLPGSPDQNTLTNFANAIMLVGATTKNGPKADFSQFSNLVQIHAPGKSLCRTSDPAVNNAVVETTGDKVGGTSFAGLVAYFRGLSNDDLRARLKEPRNVVKTIWNSHLPEDLSCLVPADVSQMTQAQENKCPDVQSDRFWDEANYWNDASSNALTGPPISWHPGNPSPVCVSLGTIAKRAEEVLQLLLGTGQCGTGCNSDWYCDDDPSGPPPFFQDPKDPIRQCHFHLRETFVYSNSPPPWDQLLVEMYLTSYDNSGTSQAGSGTFTLDLGKSFAWRSADSKLPADIKFNLEDYISPRKRDVYRPDGTSTADADNVKDCKISFSAGDRSWSTADQDKSSAAYCNVGAYDVNPVMKSTADYMFEYLKSAS</sequence>
<dbReference type="Gene3D" id="3.20.20.80">
    <property type="entry name" value="Glycosidases"/>
    <property type="match status" value="1"/>
</dbReference>
<name>A0ABP0CV52_9PEZI</name>
<reference evidence="4 5" key="1">
    <citation type="submission" date="2024-01" db="EMBL/GenBank/DDBJ databases">
        <authorList>
            <person name="Allen C."/>
            <person name="Tagirdzhanova G."/>
        </authorList>
    </citation>
    <scope>NUCLEOTIDE SEQUENCE [LARGE SCALE GENOMIC DNA]</scope>
</reference>
<organism evidence="4 5">
    <name type="scientific">Sporothrix bragantina</name>
    <dbReference type="NCBI Taxonomy" id="671064"/>
    <lineage>
        <taxon>Eukaryota</taxon>
        <taxon>Fungi</taxon>
        <taxon>Dikarya</taxon>
        <taxon>Ascomycota</taxon>
        <taxon>Pezizomycotina</taxon>
        <taxon>Sordariomycetes</taxon>
        <taxon>Sordariomycetidae</taxon>
        <taxon>Ophiostomatales</taxon>
        <taxon>Ophiostomataceae</taxon>
        <taxon>Sporothrix</taxon>
    </lineage>
</organism>
<dbReference type="InterPro" id="IPR029070">
    <property type="entry name" value="Chitinase_insertion_sf"/>
</dbReference>
<keyword evidence="5" id="KW-1185">Reference proteome</keyword>
<evidence type="ECO:0000259" key="3">
    <source>
        <dbReference type="PROSITE" id="PS51910"/>
    </source>
</evidence>
<evidence type="ECO:0000256" key="1">
    <source>
        <dbReference type="ARBA" id="ARBA00008682"/>
    </source>
</evidence>
<comment type="caution">
    <text evidence="4">The sequence shown here is derived from an EMBL/GenBank/DDBJ whole genome shotgun (WGS) entry which is preliminary data.</text>
</comment>
<comment type="similarity">
    <text evidence="1">Belongs to the glycosyl hydrolase 18 family. Chitinase class V subfamily.</text>
</comment>
<feature type="compositionally biased region" description="Polar residues" evidence="2">
    <location>
        <begin position="504"/>
        <end position="519"/>
    </location>
</feature>
<dbReference type="PROSITE" id="PS51910">
    <property type="entry name" value="GH18_2"/>
    <property type="match status" value="1"/>
</dbReference>
<dbReference type="EMBL" id="CAWUHC010000133">
    <property type="protein sequence ID" value="CAK7234845.1"/>
    <property type="molecule type" value="Genomic_DNA"/>
</dbReference>
<feature type="domain" description="GH18" evidence="3">
    <location>
        <begin position="1"/>
        <end position="111"/>
    </location>
</feature>
<evidence type="ECO:0000313" key="4">
    <source>
        <dbReference type="EMBL" id="CAK7234845.1"/>
    </source>
</evidence>
<dbReference type="SUPFAM" id="SSF52743">
    <property type="entry name" value="Subtilisin-like"/>
    <property type="match status" value="1"/>
</dbReference>
<dbReference type="InterPro" id="IPR036852">
    <property type="entry name" value="Peptidase_S8/S53_dom_sf"/>
</dbReference>
<gene>
    <name evidence="4" type="ORF">SBRCBS47491_009087</name>
</gene>
<evidence type="ECO:0000256" key="2">
    <source>
        <dbReference type="SAM" id="MobiDB-lite"/>
    </source>
</evidence>
<protein>
    <recommendedName>
        <fullName evidence="3">GH18 domain-containing protein</fullName>
    </recommendedName>
</protein>
<dbReference type="Proteomes" id="UP001642406">
    <property type="component" value="Unassembled WGS sequence"/>
</dbReference>